<feature type="domain" description="Glycosyl transferase family 1" evidence="1">
    <location>
        <begin position="698"/>
        <end position="789"/>
    </location>
</feature>
<dbReference type="Pfam" id="PF13579">
    <property type="entry name" value="Glyco_trans_4_4"/>
    <property type="match status" value="1"/>
</dbReference>
<reference evidence="4 5" key="1">
    <citation type="submission" date="2022-04" db="EMBL/GenBank/DDBJ databases">
        <authorList>
            <person name="Huq M.A."/>
        </authorList>
    </citation>
    <scope>NUCLEOTIDE SEQUENCE [LARGE SCALE GENOMIC DNA]</scope>
    <source>
        <strain evidence="4 5">MAH-33</strain>
    </source>
</reference>
<dbReference type="SUPFAM" id="SSF53756">
    <property type="entry name" value="UDP-Glycosyltransferase/glycogen phosphorylase"/>
    <property type="match status" value="2"/>
</dbReference>
<organism evidence="4 5">
    <name type="scientific">Sphingobium agri</name>
    <dbReference type="NCBI Taxonomy" id="2933566"/>
    <lineage>
        <taxon>Bacteria</taxon>
        <taxon>Pseudomonadati</taxon>
        <taxon>Pseudomonadota</taxon>
        <taxon>Alphaproteobacteria</taxon>
        <taxon>Sphingomonadales</taxon>
        <taxon>Sphingomonadaceae</taxon>
        <taxon>Sphingobium</taxon>
    </lineage>
</organism>
<protein>
    <submittedName>
        <fullName evidence="4">Glycosyltransferase</fullName>
        <ecNumber evidence="4">2.4.-.-</ecNumber>
    </submittedName>
</protein>
<dbReference type="CDD" id="cd03823">
    <property type="entry name" value="GT4_ExpE7-like"/>
    <property type="match status" value="1"/>
</dbReference>
<dbReference type="InterPro" id="IPR028098">
    <property type="entry name" value="Glyco_trans_4-like_N"/>
</dbReference>
<evidence type="ECO:0000313" key="5">
    <source>
        <dbReference type="Proteomes" id="UP001203512"/>
    </source>
</evidence>
<keyword evidence="5" id="KW-1185">Reference proteome</keyword>
<evidence type="ECO:0000259" key="3">
    <source>
        <dbReference type="Pfam" id="PF13579"/>
    </source>
</evidence>
<accession>A0ABT0E1Y8</accession>
<feature type="domain" description="Glycosyltransferase subfamily 4-like N-terminal" evidence="3">
    <location>
        <begin position="482"/>
        <end position="627"/>
    </location>
</feature>
<dbReference type="InterPro" id="IPR001296">
    <property type="entry name" value="Glyco_trans_1"/>
</dbReference>
<sequence>MVQLYFDHQSARAHALYRETIEETGLVHRKAVDALLTQTLDEIRALYLELESLPVPIGGNLEGYVAILANDDLRQCTHYRIEQKALQFESAGIPVKIFSHSDVQEFVDSLVGARAAIFYRVAALPPVLRAILHTNSMGLDTYYEVDDLIFDSSCYPDPFPSFEGQVSAIEYAGLQFGVPLFRYAMSMCKGSIASTPALAERMQAVTATDANIVIRNGLDERNNAAVTMGAHPIRHSSGRVRIFYGSGTKAHNADFNRLVAPALLDLMERYPHVDLVIVGYLKLKPELSAMGDRIIAYSFISDVTAYWSVLASCDINLAVLESSIVADCKSEIKWLEAAVLQIPSIVSATRTYEDVIEDGVDGYIARSPTQWYDRLETLIADPTLREEIGAKARAKALRDYDIAVAARTLWSAFDSSVQKTVPSQPKRPRVLVCNVFFAPQSYGGATRVVEDNVWTFQERHPDLDIGIFCSAEGFSPPGRLSMGSEKGVPVYSLSTLQEVDMDWRAFNEAHAAPFERVLDHFQPDLVHFHCIQRLTATIVDVALRRNIPYVVTLHDAWWISDHQFLVDEDGLLHLPGTDVLADCGAGRDRLQSIARRQRLTSLLQNAQANLSVSAPFADIYAKAGITGLQVVENGTPALSEVVRSPRADCRVALGHVGGRSPHKGASLIEAALGRGNYDNLHLTMVDGTLSPGQSIDTLWGTTPVTLTAPFPQAEMGRLYSQLDVLLAPSTWPESFGLVTREALGSGLWVVASNLGAIGQDIEEDRNGYVIDTTTSRDLSQVLSKLDADPARYRTSLPARTGTPRSMADQADALHNIYQGLIAARSMSA</sequence>
<dbReference type="Proteomes" id="UP001203512">
    <property type="component" value="Unassembled WGS sequence"/>
</dbReference>
<dbReference type="Pfam" id="PF00534">
    <property type="entry name" value="Glycos_transf_1"/>
    <property type="match status" value="1"/>
</dbReference>
<comment type="caution">
    <text evidence="4">The sequence shown here is derived from an EMBL/GenBank/DDBJ whole genome shotgun (WGS) entry which is preliminary data.</text>
</comment>
<evidence type="ECO:0000313" key="4">
    <source>
        <dbReference type="EMBL" id="MCK0533380.1"/>
    </source>
</evidence>
<evidence type="ECO:0000259" key="2">
    <source>
        <dbReference type="Pfam" id="PF13524"/>
    </source>
</evidence>
<proteinExistence type="predicted"/>
<dbReference type="Gene3D" id="3.40.50.2000">
    <property type="entry name" value="Glycogen Phosphorylase B"/>
    <property type="match status" value="3"/>
</dbReference>
<dbReference type="GO" id="GO:0016757">
    <property type="term" value="F:glycosyltransferase activity"/>
    <property type="evidence" value="ECO:0007669"/>
    <property type="project" value="UniProtKB-KW"/>
</dbReference>
<evidence type="ECO:0000259" key="1">
    <source>
        <dbReference type="Pfam" id="PF00534"/>
    </source>
</evidence>
<name>A0ABT0E1Y8_9SPHN</name>
<feature type="domain" description="Spore protein YkvP/CgeB glycosyl transferase-like" evidence="2">
    <location>
        <begin position="265"/>
        <end position="409"/>
    </location>
</feature>
<dbReference type="EC" id="2.4.-.-" evidence="4"/>
<dbReference type="PANTHER" id="PTHR12526">
    <property type="entry name" value="GLYCOSYLTRANSFERASE"/>
    <property type="match status" value="1"/>
</dbReference>
<dbReference type="Pfam" id="PF13524">
    <property type="entry name" value="Glyco_trans_1_2"/>
    <property type="match status" value="1"/>
</dbReference>
<dbReference type="PANTHER" id="PTHR12526:SF638">
    <property type="entry name" value="SPORE COAT PROTEIN SA"/>
    <property type="match status" value="1"/>
</dbReference>
<dbReference type="EMBL" id="JALKHS010000020">
    <property type="protein sequence ID" value="MCK0533380.1"/>
    <property type="molecule type" value="Genomic_DNA"/>
</dbReference>
<keyword evidence="4" id="KW-0328">Glycosyltransferase</keyword>
<dbReference type="InterPro" id="IPR055259">
    <property type="entry name" value="YkvP/CgeB_Glyco_trans-like"/>
</dbReference>
<keyword evidence="4" id="KW-0808">Transferase</keyword>
<gene>
    <name evidence="4" type="ORF">MU848_17460</name>
</gene>